<dbReference type="GO" id="GO:0003677">
    <property type="term" value="F:DNA binding"/>
    <property type="evidence" value="ECO:0007669"/>
    <property type="project" value="InterPro"/>
</dbReference>
<feature type="domain" description="HTH psq-type" evidence="2">
    <location>
        <begin position="18"/>
        <end position="55"/>
    </location>
</feature>
<dbReference type="EMBL" id="CAVLGL010000079">
    <property type="protein sequence ID" value="CAK1585104.1"/>
    <property type="molecule type" value="Genomic_DNA"/>
</dbReference>
<dbReference type="SUPFAM" id="SSF46689">
    <property type="entry name" value="Homeodomain-like"/>
    <property type="match status" value="1"/>
</dbReference>
<dbReference type="GO" id="GO:0005634">
    <property type="term" value="C:nucleus"/>
    <property type="evidence" value="ECO:0007669"/>
    <property type="project" value="UniProtKB-SubCell"/>
</dbReference>
<evidence type="ECO:0000313" key="3">
    <source>
        <dbReference type="EMBL" id="CAK1585104.1"/>
    </source>
</evidence>
<comment type="caution">
    <text evidence="3">The sequence shown here is derived from an EMBL/GenBank/DDBJ whole genome shotgun (WGS) entry which is preliminary data.</text>
</comment>
<organism evidence="3 4">
    <name type="scientific">Parnassius mnemosyne</name>
    <name type="common">clouded apollo</name>
    <dbReference type="NCBI Taxonomy" id="213953"/>
    <lineage>
        <taxon>Eukaryota</taxon>
        <taxon>Metazoa</taxon>
        <taxon>Ecdysozoa</taxon>
        <taxon>Arthropoda</taxon>
        <taxon>Hexapoda</taxon>
        <taxon>Insecta</taxon>
        <taxon>Pterygota</taxon>
        <taxon>Neoptera</taxon>
        <taxon>Endopterygota</taxon>
        <taxon>Lepidoptera</taxon>
        <taxon>Glossata</taxon>
        <taxon>Ditrysia</taxon>
        <taxon>Papilionoidea</taxon>
        <taxon>Papilionidae</taxon>
        <taxon>Parnassiinae</taxon>
        <taxon>Parnassini</taxon>
        <taxon>Parnassius</taxon>
        <taxon>Driopa</taxon>
    </lineage>
</organism>
<name>A0AAV1KR71_9NEOP</name>
<evidence type="ECO:0000313" key="4">
    <source>
        <dbReference type="Proteomes" id="UP001314205"/>
    </source>
</evidence>
<proteinExistence type="predicted"/>
<comment type="subcellular location">
    <subcellularLocation>
        <location evidence="1">Nucleus</location>
    </subcellularLocation>
</comment>
<protein>
    <recommendedName>
        <fullName evidence="2">HTH psq-type domain-containing protein</fullName>
    </recommendedName>
</protein>
<dbReference type="Pfam" id="PF05225">
    <property type="entry name" value="HTH_psq"/>
    <property type="match status" value="1"/>
</dbReference>
<dbReference type="AlphaFoldDB" id="A0AAV1KR71"/>
<accession>A0AAV1KR71</accession>
<dbReference type="InterPro" id="IPR007889">
    <property type="entry name" value="HTH_Psq"/>
</dbReference>
<evidence type="ECO:0000256" key="1">
    <source>
        <dbReference type="ARBA" id="ARBA00004123"/>
    </source>
</evidence>
<sequence length="129" mass="14665">MVRSYKKTADTRNYKKYTEEIIEEAIEKITNDELSINAASIQYKIPYGTLYNKYKGLLGKTPGGQPVSTNQEEFAILRAAATFGDWVFPLTLFDLRMFGKGHLDRQGKIIEWFSNNLPGFNGPLRPEAP</sequence>
<evidence type="ECO:0000259" key="2">
    <source>
        <dbReference type="Pfam" id="PF05225"/>
    </source>
</evidence>
<dbReference type="Gene3D" id="1.10.10.60">
    <property type="entry name" value="Homeodomain-like"/>
    <property type="match status" value="1"/>
</dbReference>
<dbReference type="InterPro" id="IPR009057">
    <property type="entry name" value="Homeodomain-like_sf"/>
</dbReference>
<reference evidence="3 4" key="1">
    <citation type="submission" date="2023-11" db="EMBL/GenBank/DDBJ databases">
        <authorList>
            <person name="Hedman E."/>
            <person name="Englund M."/>
            <person name="Stromberg M."/>
            <person name="Nyberg Akerstrom W."/>
            <person name="Nylinder S."/>
            <person name="Jareborg N."/>
            <person name="Kallberg Y."/>
            <person name="Kronander E."/>
        </authorList>
    </citation>
    <scope>NUCLEOTIDE SEQUENCE [LARGE SCALE GENOMIC DNA]</scope>
</reference>
<gene>
    <name evidence="3" type="ORF">PARMNEM_LOCUS6245</name>
</gene>
<dbReference type="Proteomes" id="UP001314205">
    <property type="component" value="Unassembled WGS sequence"/>
</dbReference>
<keyword evidence="4" id="KW-1185">Reference proteome</keyword>